<sequence>MLHRASVCDEKSPRIALENPMQTDHIGGVLKKRPRDSMSDHSQVQCGSREPPARRRSSSPSNPDAVRGKFSHGKPGTGFHATSVRFTGGALGPPTAAPAKSLYPFGASIRDTCNFVAEGRTSTTELLQTAR</sequence>
<dbReference type="EMBL" id="BGZK01000801">
    <property type="protein sequence ID" value="GBP60992.1"/>
    <property type="molecule type" value="Genomic_DNA"/>
</dbReference>
<comment type="caution">
    <text evidence="2">The sequence shown here is derived from an EMBL/GenBank/DDBJ whole genome shotgun (WGS) entry which is preliminary data.</text>
</comment>
<evidence type="ECO:0000256" key="1">
    <source>
        <dbReference type="SAM" id="MobiDB-lite"/>
    </source>
</evidence>
<dbReference type="Proteomes" id="UP000299102">
    <property type="component" value="Unassembled WGS sequence"/>
</dbReference>
<name>A0A4C1XDE5_EUMVA</name>
<organism evidence="2 3">
    <name type="scientific">Eumeta variegata</name>
    <name type="common">Bagworm moth</name>
    <name type="synonym">Eumeta japonica</name>
    <dbReference type="NCBI Taxonomy" id="151549"/>
    <lineage>
        <taxon>Eukaryota</taxon>
        <taxon>Metazoa</taxon>
        <taxon>Ecdysozoa</taxon>
        <taxon>Arthropoda</taxon>
        <taxon>Hexapoda</taxon>
        <taxon>Insecta</taxon>
        <taxon>Pterygota</taxon>
        <taxon>Neoptera</taxon>
        <taxon>Endopterygota</taxon>
        <taxon>Lepidoptera</taxon>
        <taxon>Glossata</taxon>
        <taxon>Ditrysia</taxon>
        <taxon>Tineoidea</taxon>
        <taxon>Psychidae</taxon>
        <taxon>Oiketicinae</taxon>
        <taxon>Eumeta</taxon>
    </lineage>
</organism>
<feature type="compositionally biased region" description="Basic and acidic residues" evidence="1">
    <location>
        <begin position="1"/>
        <end position="13"/>
    </location>
</feature>
<dbReference type="AlphaFoldDB" id="A0A4C1XDE5"/>
<gene>
    <name evidence="2" type="ORF">EVAR_51757_1</name>
</gene>
<evidence type="ECO:0000313" key="2">
    <source>
        <dbReference type="EMBL" id="GBP60992.1"/>
    </source>
</evidence>
<accession>A0A4C1XDE5</accession>
<feature type="region of interest" description="Disordered" evidence="1">
    <location>
        <begin position="1"/>
        <end position="81"/>
    </location>
</feature>
<protein>
    <submittedName>
        <fullName evidence="2">Uncharacterized protein</fullName>
    </submittedName>
</protein>
<proteinExistence type="predicted"/>
<evidence type="ECO:0000313" key="3">
    <source>
        <dbReference type="Proteomes" id="UP000299102"/>
    </source>
</evidence>
<reference evidence="2 3" key="1">
    <citation type="journal article" date="2019" name="Commun. Biol.">
        <title>The bagworm genome reveals a unique fibroin gene that provides high tensile strength.</title>
        <authorList>
            <person name="Kono N."/>
            <person name="Nakamura H."/>
            <person name="Ohtoshi R."/>
            <person name="Tomita M."/>
            <person name="Numata K."/>
            <person name="Arakawa K."/>
        </authorList>
    </citation>
    <scope>NUCLEOTIDE SEQUENCE [LARGE SCALE GENOMIC DNA]</scope>
</reference>
<keyword evidence="3" id="KW-1185">Reference proteome</keyword>